<reference evidence="2 3" key="1">
    <citation type="submission" date="2017-07" db="EMBL/GenBank/DDBJ databases">
        <title>Draft sequence of Rhodococcus enclensis 23b-28.</title>
        <authorList>
            <person name="Besaury L."/>
            <person name="Sancelme M."/>
            <person name="Amato P."/>
            <person name="Lallement A."/>
            <person name="Delort A.-M."/>
        </authorList>
    </citation>
    <scope>NUCLEOTIDE SEQUENCE [LARGE SCALE GENOMIC DNA]</scope>
    <source>
        <strain evidence="2 3">23b-28</strain>
    </source>
</reference>
<accession>A0A2A5JA16</accession>
<evidence type="ECO:0000256" key="1">
    <source>
        <dbReference type="SAM" id="MobiDB-lite"/>
    </source>
</evidence>
<evidence type="ECO:0000313" key="3">
    <source>
        <dbReference type="Proteomes" id="UP000230886"/>
    </source>
</evidence>
<dbReference type="EMBL" id="NOVD01000013">
    <property type="protein sequence ID" value="PCK25841.1"/>
    <property type="molecule type" value="Genomic_DNA"/>
</dbReference>
<gene>
    <name evidence="2" type="ORF">CHR55_19035</name>
</gene>
<comment type="caution">
    <text evidence="2">The sequence shown here is derived from an EMBL/GenBank/DDBJ whole genome shotgun (WGS) entry which is preliminary data.</text>
</comment>
<name>A0A2A5JA16_RHOSG</name>
<proteinExistence type="predicted"/>
<dbReference type="AlphaFoldDB" id="A0A2A5JA16"/>
<dbReference type="Proteomes" id="UP000230886">
    <property type="component" value="Unassembled WGS sequence"/>
</dbReference>
<feature type="region of interest" description="Disordered" evidence="1">
    <location>
        <begin position="1"/>
        <end position="35"/>
    </location>
</feature>
<sequence>MSGNVAPQRSREVGDAPQEETDRTPKAGKLPQRSGAGFGAAQAIWHRVSREAVQVRSQIKVLCARATVDRLGFGAAAGRSRREPVRTMFANTSAAAASLSGPAILLGSRKRFACNRSIANTVYRAASGEVHRRPDEAVLTLEGQLLSRGTREPLQRDSDHTPRS</sequence>
<protein>
    <submittedName>
        <fullName evidence="2">Uncharacterized protein</fullName>
    </submittedName>
</protein>
<evidence type="ECO:0000313" key="2">
    <source>
        <dbReference type="EMBL" id="PCK25841.1"/>
    </source>
</evidence>
<feature type="compositionally biased region" description="Basic and acidic residues" evidence="1">
    <location>
        <begin position="9"/>
        <end position="25"/>
    </location>
</feature>
<organism evidence="2 3">
    <name type="scientific">Rhodococcus qingshengii</name>
    <dbReference type="NCBI Taxonomy" id="334542"/>
    <lineage>
        <taxon>Bacteria</taxon>
        <taxon>Bacillati</taxon>
        <taxon>Actinomycetota</taxon>
        <taxon>Actinomycetes</taxon>
        <taxon>Mycobacteriales</taxon>
        <taxon>Nocardiaceae</taxon>
        <taxon>Rhodococcus</taxon>
        <taxon>Rhodococcus erythropolis group</taxon>
    </lineage>
</organism>